<dbReference type="GO" id="GO:0032456">
    <property type="term" value="P:endocytic recycling"/>
    <property type="evidence" value="ECO:0007669"/>
    <property type="project" value="InterPro"/>
</dbReference>
<name>A0AAJ7XAG1_PETMA</name>
<organism evidence="8 9">
    <name type="scientific">Petromyzon marinus</name>
    <name type="common">Sea lamprey</name>
    <dbReference type="NCBI Taxonomy" id="7757"/>
    <lineage>
        <taxon>Eukaryota</taxon>
        <taxon>Metazoa</taxon>
        <taxon>Chordata</taxon>
        <taxon>Craniata</taxon>
        <taxon>Vertebrata</taxon>
        <taxon>Cyclostomata</taxon>
        <taxon>Hyperoartia</taxon>
        <taxon>Petromyzontiformes</taxon>
        <taxon>Petromyzontidae</taxon>
        <taxon>Petromyzon</taxon>
    </lineage>
</organism>
<dbReference type="GeneID" id="116951489"/>
<evidence type="ECO:0000256" key="1">
    <source>
        <dbReference type="ARBA" id="ARBA00004177"/>
    </source>
</evidence>
<evidence type="ECO:0000256" key="6">
    <source>
        <dbReference type="ARBA" id="ARBA00023838"/>
    </source>
</evidence>
<sequence length="983" mass="109493">MAAVQWHARNRDYARERERAGLEALPVEPGEYHPLKPITVTESKGRAAKAGARKGSTSSLSTSASTPSSAAPAGAAVLLDPLMSALEGSDPLTQIAMASAEPLGAVGDPNRDGEQRKRGASTGLGSDFQSWAQKRPEILARYTTVEKLSLRLSMGADKDSGRHGAGAAVPEKVRSRLEELDDLEEGSQREMLNLSTQEYVGRVEEQGQALREAWATDQKVKALKIVIQCSKLLSDTSVISFYPSKFVLITDILDTFGRLVHDRIWAMCNEGRPPGAPALSPDSIRPELVPDSARETCLNWFYKIASIRELVPRLYVEAAILRCSRFVKASGFEEVLPRLAAMLRGVGDPLVAMFARAYICRVGVEGAPHLRELLTCNFFDFLLTFKQLQSNSVQNLLATQGLDMPMYLTLYSPAVDWVLQCLAYRAPEAVLVEMMERCRKVGNSGLLLNSIMSAFRAEFIAARTTALIPMIKECDDSGFPKHLLFRSLGRSLASADPPESDRLHVLNEAWKVITKLRSPQDYIGCAEAWMEYTCRHFTQREVNTVLADIIKHMTPDRAFEEAYPQLQSIVSRVLKYFQDFSTLFAMDKFLPFLDMFQKELVKVEVCKMVTEAFIKHQREETRDPVIVNALMSVCKTMHDSVNALSLDDERRVISAFTCGFIRMISFGRDFEQQLSFYVEARATFTNLEPVLVALMHSVNRLAMETCRLVRGNHTRKTAAFVRACAAYCFITIPSLTSVFAQLILYLLSGQVALANQCLSQADGFFKAAIALLVEVPRSVMVDGKARPTEPMLLEFLSSFLSTLLVVPDHPEHSVLYLVRGLLNVLQDYTWEEGSDGRARAYLSVMHLLAAASQETYLYSISKVDSNDSLYGSDPKFLGEVDRLCETILGQVLDQLKLLGKQEQYKRQSVLALALLDTLLLQADLRNNKLNQLAVSLWGLAQKHGQADSRALARVLELVRRQSARPELAHFAELALRMSPQGRP</sequence>
<keyword evidence="3" id="KW-0813">Transport</keyword>
<evidence type="ECO:0000256" key="5">
    <source>
        <dbReference type="ARBA" id="ARBA00022927"/>
    </source>
</evidence>
<evidence type="ECO:0000256" key="3">
    <source>
        <dbReference type="ARBA" id="ARBA00022448"/>
    </source>
</evidence>
<keyword evidence="4" id="KW-0967">Endosome</keyword>
<gene>
    <name evidence="9" type="primary">VPS35L</name>
</gene>
<evidence type="ECO:0000313" key="8">
    <source>
        <dbReference type="Proteomes" id="UP001318040"/>
    </source>
</evidence>
<dbReference type="AlphaFoldDB" id="A0AAJ7XAG1"/>
<protein>
    <recommendedName>
        <fullName evidence="6">VPS35 endosomal protein-sorting factor-like</fullName>
    </recommendedName>
</protein>
<evidence type="ECO:0000256" key="4">
    <source>
        <dbReference type="ARBA" id="ARBA00022753"/>
    </source>
</evidence>
<feature type="region of interest" description="Disordered" evidence="7">
    <location>
        <begin position="22"/>
        <end position="72"/>
    </location>
</feature>
<reference evidence="9" key="1">
    <citation type="submission" date="2025-08" db="UniProtKB">
        <authorList>
            <consortium name="RefSeq"/>
        </authorList>
    </citation>
    <scope>IDENTIFICATION</scope>
    <source>
        <tissue evidence="9">Sperm</tissue>
    </source>
</reference>
<dbReference type="CTD" id="57020"/>
<evidence type="ECO:0000256" key="2">
    <source>
        <dbReference type="ARBA" id="ARBA00010704"/>
    </source>
</evidence>
<feature type="compositionally biased region" description="Low complexity" evidence="7">
    <location>
        <begin position="48"/>
        <end position="72"/>
    </location>
</feature>
<evidence type="ECO:0000313" key="9">
    <source>
        <dbReference type="RefSeq" id="XP_032826028.1"/>
    </source>
</evidence>
<dbReference type="KEGG" id="pmrn:116951489"/>
<dbReference type="GO" id="GO:0005768">
    <property type="term" value="C:endosome"/>
    <property type="evidence" value="ECO:0007669"/>
    <property type="project" value="UniProtKB-SubCell"/>
</dbReference>
<dbReference type="PANTHER" id="PTHR13673:SF0">
    <property type="entry name" value="VPS35 ENDOSOMAL PROTEIN-SORTING FACTOR-LIKE"/>
    <property type="match status" value="1"/>
</dbReference>
<dbReference type="InterPro" id="IPR029705">
    <property type="entry name" value="VPS35L"/>
</dbReference>
<comment type="similarity">
    <text evidence="2">Belongs to the VPS35L family.</text>
</comment>
<proteinExistence type="inferred from homology"/>
<dbReference type="Proteomes" id="UP001318040">
    <property type="component" value="Chromosome 43"/>
</dbReference>
<dbReference type="RefSeq" id="XP_032826028.1">
    <property type="nucleotide sequence ID" value="XM_032970137.1"/>
</dbReference>
<dbReference type="GO" id="GO:0015031">
    <property type="term" value="P:protein transport"/>
    <property type="evidence" value="ECO:0007669"/>
    <property type="project" value="UniProtKB-KW"/>
</dbReference>
<keyword evidence="5" id="KW-0653">Protein transport</keyword>
<dbReference type="PANTHER" id="PTHR13673">
    <property type="entry name" value="ESOPHAGEAL CANCER ASSOCIATED PROTEIN"/>
    <property type="match status" value="1"/>
</dbReference>
<comment type="subcellular location">
    <subcellularLocation>
        <location evidence="1">Endosome</location>
    </subcellularLocation>
</comment>
<keyword evidence="8" id="KW-1185">Reference proteome</keyword>
<evidence type="ECO:0000256" key="7">
    <source>
        <dbReference type="SAM" id="MobiDB-lite"/>
    </source>
</evidence>
<accession>A0AAJ7XAG1</accession>
<feature type="region of interest" description="Disordered" evidence="7">
    <location>
        <begin position="102"/>
        <end position="127"/>
    </location>
</feature>